<dbReference type="EMBL" id="JGYV01000008">
    <property type="protein sequence ID" value="KFI63362.1"/>
    <property type="molecule type" value="Genomic_DNA"/>
</dbReference>
<reference evidence="3 4" key="1">
    <citation type="submission" date="2014-03" db="EMBL/GenBank/DDBJ databases">
        <title>Genomics of Bifidobacteria.</title>
        <authorList>
            <person name="Ventura M."/>
            <person name="Milani C."/>
            <person name="Lugli G.A."/>
        </authorList>
    </citation>
    <scope>NUCLEOTIDE SEQUENCE [LARGE SCALE GENOMIC DNA]</scope>
    <source>
        <strain evidence="3 4">LMG 10738</strain>
    </source>
</reference>
<keyword evidence="2" id="KW-0812">Transmembrane</keyword>
<keyword evidence="2" id="KW-0472">Membrane</keyword>
<gene>
    <name evidence="3" type="ORF">BCUN_1330</name>
</gene>
<keyword evidence="4" id="KW-1185">Reference proteome</keyword>
<name>A0A087AX62_9BIFI</name>
<keyword evidence="2" id="KW-1133">Transmembrane helix</keyword>
<evidence type="ECO:0000313" key="4">
    <source>
        <dbReference type="Proteomes" id="UP000029067"/>
    </source>
</evidence>
<dbReference type="eggNOG" id="ENOG5030M6H">
    <property type="taxonomic scope" value="Bacteria"/>
</dbReference>
<accession>A0A087AX62</accession>
<evidence type="ECO:0000313" key="3">
    <source>
        <dbReference type="EMBL" id="KFI63362.1"/>
    </source>
</evidence>
<evidence type="ECO:0000256" key="2">
    <source>
        <dbReference type="SAM" id="Phobius"/>
    </source>
</evidence>
<dbReference type="AlphaFoldDB" id="A0A087AX62"/>
<evidence type="ECO:0000256" key="1">
    <source>
        <dbReference type="SAM" id="MobiDB-lite"/>
    </source>
</evidence>
<feature type="region of interest" description="Disordered" evidence="1">
    <location>
        <begin position="201"/>
        <end position="296"/>
    </location>
</feature>
<dbReference type="RefSeq" id="WP_033517603.1">
    <property type="nucleotide sequence ID" value="NZ_JGYV01000008.1"/>
</dbReference>
<sequence length="296" mass="30392">MTQNEQHGQQASTDEVPENKTDGPDETDETDKTEGGDSRGDTQTLPSFKPAKARARGTAGTPGKGRRRGHRHWKGIAVTVLAVCAIVAVLFANGNIPHTSRASVMSACRSAAAEATTARDMAQLASKEAKAYRDDDTHEMSAEDLQTMVTLLDDMDKEPDIPTCSITMVDETLSANGSDSGKLRDAYVEISRQLLLLTATDTGQSATSQDQESGSGSGTDGTESTLVPQWSTQPTPTPTASASPSASASATPTASASPSPSASASSGQTASPSATAESTPSPSASASQSGRTGTAQ</sequence>
<feature type="compositionally biased region" description="Low complexity" evidence="1">
    <location>
        <begin position="207"/>
        <end position="289"/>
    </location>
</feature>
<organism evidence="3 4">
    <name type="scientific">Bifidobacterium cuniculi</name>
    <dbReference type="NCBI Taxonomy" id="1688"/>
    <lineage>
        <taxon>Bacteria</taxon>
        <taxon>Bacillati</taxon>
        <taxon>Actinomycetota</taxon>
        <taxon>Actinomycetes</taxon>
        <taxon>Bifidobacteriales</taxon>
        <taxon>Bifidobacteriaceae</taxon>
        <taxon>Bifidobacterium</taxon>
    </lineage>
</organism>
<comment type="caution">
    <text evidence="3">The sequence shown here is derived from an EMBL/GenBank/DDBJ whole genome shotgun (WGS) entry which is preliminary data.</text>
</comment>
<dbReference type="Proteomes" id="UP000029067">
    <property type="component" value="Unassembled WGS sequence"/>
</dbReference>
<feature type="transmembrane region" description="Helical" evidence="2">
    <location>
        <begin position="73"/>
        <end position="92"/>
    </location>
</feature>
<feature type="compositionally biased region" description="Polar residues" evidence="1">
    <location>
        <begin position="1"/>
        <end position="13"/>
    </location>
</feature>
<proteinExistence type="predicted"/>
<feature type="compositionally biased region" description="Basic and acidic residues" evidence="1">
    <location>
        <begin position="30"/>
        <end position="40"/>
    </location>
</feature>
<protein>
    <submittedName>
        <fullName evidence="3">Uncharacterized protein</fullName>
    </submittedName>
</protein>
<feature type="region of interest" description="Disordered" evidence="1">
    <location>
        <begin position="1"/>
        <end position="71"/>
    </location>
</feature>